<dbReference type="SUPFAM" id="SSF51735">
    <property type="entry name" value="NAD(P)-binding Rossmann-fold domains"/>
    <property type="match status" value="1"/>
</dbReference>
<evidence type="ECO:0000313" key="5">
    <source>
        <dbReference type="Proteomes" id="UP000824190"/>
    </source>
</evidence>
<dbReference type="PANTHER" id="PTHR44196:SF1">
    <property type="entry name" value="DEHYDROGENASE_REDUCTASE SDR FAMILY MEMBER 7B"/>
    <property type="match status" value="1"/>
</dbReference>
<comment type="similarity">
    <text evidence="1">Belongs to the short-chain dehydrogenases/reductases (SDR) family.</text>
</comment>
<evidence type="ECO:0000313" key="4">
    <source>
        <dbReference type="EMBL" id="HIW91790.1"/>
    </source>
</evidence>
<dbReference type="PROSITE" id="PS00061">
    <property type="entry name" value="ADH_SHORT"/>
    <property type="match status" value="1"/>
</dbReference>
<dbReference type="GO" id="GO:0016491">
    <property type="term" value="F:oxidoreductase activity"/>
    <property type="evidence" value="ECO:0007669"/>
    <property type="project" value="UniProtKB-KW"/>
</dbReference>
<sequence>MSSFTTLITGASSGLGAELARQSAALGHDLALCARRTDRLEELSAEITASNPNVTVRTYALDVTDADAVREVFQTADTDATETGGLNRIVVNAGLGKGRKIGSGTPEANRETATTNVLGALAQAEAAMEIFRNADGGKGAGHLVLVSSVSAIRGNRKAITTYGATKAFVANLGEGIQAELLRSKTPIDVTVLLPGYIDSEMTARNEQGTPLMVDTKTGVRSMLTAIEARKRKAYIPGWPWAVIGRALRVLPLSLVTKIS</sequence>
<organism evidence="4 5">
    <name type="scientific">Candidatus Corynebacterium avicola</name>
    <dbReference type="NCBI Taxonomy" id="2838527"/>
    <lineage>
        <taxon>Bacteria</taxon>
        <taxon>Bacillati</taxon>
        <taxon>Actinomycetota</taxon>
        <taxon>Actinomycetes</taxon>
        <taxon>Mycobacteriales</taxon>
        <taxon>Corynebacteriaceae</taxon>
        <taxon>Corynebacterium</taxon>
    </lineage>
</organism>
<reference evidence="4" key="1">
    <citation type="journal article" date="2021" name="PeerJ">
        <title>Extensive microbial diversity within the chicken gut microbiome revealed by metagenomics and culture.</title>
        <authorList>
            <person name="Gilroy R."/>
            <person name="Ravi A."/>
            <person name="Getino M."/>
            <person name="Pursley I."/>
            <person name="Horton D.L."/>
            <person name="Alikhan N.F."/>
            <person name="Baker D."/>
            <person name="Gharbi K."/>
            <person name="Hall N."/>
            <person name="Watson M."/>
            <person name="Adriaenssens E.M."/>
            <person name="Foster-Nyarko E."/>
            <person name="Jarju S."/>
            <person name="Secka A."/>
            <person name="Antonio M."/>
            <person name="Oren A."/>
            <person name="Chaudhuri R.R."/>
            <person name="La Ragione R."/>
            <person name="Hildebrand F."/>
            <person name="Pallen M.J."/>
        </authorList>
    </citation>
    <scope>NUCLEOTIDE SEQUENCE</scope>
    <source>
        <strain evidence="4">CHK32-1732</strain>
    </source>
</reference>
<name>A0A9D1RQQ0_9CORY</name>
<dbReference type="InterPro" id="IPR057326">
    <property type="entry name" value="KR_dom"/>
</dbReference>
<evidence type="ECO:0000259" key="3">
    <source>
        <dbReference type="SMART" id="SM00822"/>
    </source>
</evidence>
<dbReference type="PRINTS" id="PR00081">
    <property type="entry name" value="GDHRDH"/>
</dbReference>
<dbReference type="NCBIfam" id="NF006099">
    <property type="entry name" value="PRK08251.1"/>
    <property type="match status" value="1"/>
</dbReference>
<dbReference type="AlphaFoldDB" id="A0A9D1RQQ0"/>
<comment type="caution">
    <text evidence="4">The sequence shown here is derived from an EMBL/GenBank/DDBJ whole genome shotgun (WGS) entry which is preliminary data.</text>
</comment>
<reference evidence="4" key="2">
    <citation type="submission" date="2021-04" db="EMBL/GenBank/DDBJ databases">
        <authorList>
            <person name="Gilroy R."/>
        </authorList>
    </citation>
    <scope>NUCLEOTIDE SEQUENCE</scope>
    <source>
        <strain evidence="4">CHK32-1732</strain>
    </source>
</reference>
<gene>
    <name evidence="4" type="ORF">H9870_09040</name>
</gene>
<dbReference type="PANTHER" id="PTHR44196">
    <property type="entry name" value="DEHYDROGENASE/REDUCTASE SDR FAMILY MEMBER 7B"/>
    <property type="match status" value="1"/>
</dbReference>
<dbReference type="Gene3D" id="3.40.50.720">
    <property type="entry name" value="NAD(P)-binding Rossmann-like Domain"/>
    <property type="match status" value="1"/>
</dbReference>
<evidence type="ECO:0000256" key="2">
    <source>
        <dbReference type="ARBA" id="ARBA00023002"/>
    </source>
</evidence>
<evidence type="ECO:0000256" key="1">
    <source>
        <dbReference type="ARBA" id="ARBA00006484"/>
    </source>
</evidence>
<dbReference type="GO" id="GO:0016020">
    <property type="term" value="C:membrane"/>
    <property type="evidence" value="ECO:0007669"/>
    <property type="project" value="TreeGrafter"/>
</dbReference>
<dbReference type="SMART" id="SM00822">
    <property type="entry name" value="PKS_KR"/>
    <property type="match status" value="1"/>
</dbReference>
<keyword evidence="2" id="KW-0560">Oxidoreductase</keyword>
<dbReference type="Proteomes" id="UP000824190">
    <property type="component" value="Unassembled WGS sequence"/>
</dbReference>
<dbReference type="Pfam" id="PF00106">
    <property type="entry name" value="adh_short"/>
    <property type="match status" value="1"/>
</dbReference>
<feature type="domain" description="Ketoreductase" evidence="3">
    <location>
        <begin position="4"/>
        <end position="200"/>
    </location>
</feature>
<dbReference type="InterPro" id="IPR036291">
    <property type="entry name" value="NAD(P)-bd_dom_sf"/>
</dbReference>
<dbReference type="EMBL" id="DXGC01000077">
    <property type="protein sequence ID" value="HIW91790.1"/>
    <property type="molecule type" value="Genomic_DNA"/>
</dbReference>
<accession>A0A9D1RQQ0</accession>
<dbReference type="InterPro" id="IPR002347">
    <property type="entry name" value="SDR_fam"/>
</dbReference>
<proteinExistence type="inferred from homology"/>
<protein>
    <submittedName>
        <fullName evidence="4">SDR family oxidoreductase</fullName>
    </submittedName>
</protein>
<dbReference type="InterPro" id="IPR020904">
    <property type="entry name" value="Sc_DH/Rdtase_CS"/>
</dbReference>